<dbReference type="EMBL" id="FNIG01000009">
    <property type="protein sequence ID" value="SDN79978.1"/>
    <property type="molecule type" value="Genomic_DNA"/>
</dbReference>
<dbReference type="AlphaFoldDB" id="A0A1H0ECB2"/>
<organism evidence="2 3">
    <name type="scientific">Tenuibacillus multivorans</name>
    <dbReference type="NCBI Taxonomy" id="237069"/>
    <lineage>
        <taxon>Bacteria</taxon>
        <taxon>Bacillati</taxon>
        <taxon>Bacillota</taxon>
        <taxon>Bacilli</taxon>
        <taxon>Bacillales</taxon>
        <taxon>Bacillaceae</taxon>
        <taxon>Tenuibacillus</taxon>
    </lineage>
</organism>
<proteinExistence type="predicted"/>
<gene>
    <name evidence="2" type="ORF">SAMN05216498_3095</name>
</gene>
<keyword evidence="1" id="KW-0812">Transmembrane</keyword>
<protein>
    <recommendedName>
        <fullName evidence="4">ABC-2 family transporter protein</fullName>
    </recommendedName>
</protein>
<evidence type="ECO:0000313" key="3">
    <source>
        <dbReference type="Proteomes" id="UP000199334"/>
    </source>
</evidence>
<feature type="transmembrane region" description="Helical" evidence="1">
    <location>
        <begin position="214"/>
        <end position="234"/>
    </location>
</feature>
<evidence type="ECO:0000256" key="1">
    <source>
        <dbReference type="SAM" id="Phobius"/>
    </source>
</evidence>
<feature type="transmembrane region" description="Helical" evidence="1">
    <location>
        <begin position="20"/>
        <end position="39"/>
    </location>
</feature>
<evidence type="ECO:0000313" key="2">
    <source>
        <dbReference type="EMBL" id="SDN79978.1"/>
    </source>
</evidence>
<feature type="transmembrane region" description="Helical" evidence="1">
    <location>
        <begin position="249"/>
        <end position="271"/>
    </location>
</feature>
<dbReference type="STRING" id="237069.SAMN05216498_3095"/>
<name>A0A1H0ECB2_9BACI</name>
<sequence length="277" mass="32058">MKNFIKLTNFEINRMSKVLFSLMAFMLVVQIGGVIYESLDYLNRVEERMMEQQLTRAEVLDSIGPMSFHPIINGIFFIGPIFICVGAILFYIFLIWYRDWFGKNTFIYRLLMLPTERINIYLSKLAAIVMATLSLVAFQLMAILVERFVFQMMVPDDLRTDDSITNLIVNSMTGQLFIPNGFDAFLLIYGVGVMTVMVLFTMILFERSYRFKGIAFGVLYGLLSVALFISPMILNELFLDKYFYLNELVWIEVIVGLIIMAVSTWVSFKLLKDKINV</sequence>
<dbReference type="OrthoDB" id="1751619at2"/>
<evidence type="ECO:0008006" key="4">
    <source>
        <dbReference type="Google" id="ProtNLM"/>
    </source>
</evidence>
<dbReference type="Proteomes" id="UP000199334">
    <property type="component" value="Unassembled WGS sequence"/>
</dbReference>
<dbReference type="RefSeq" id="WP_093857484.1">
    <property type="nucleotide sequence ID" value="NZ_BJVZ01000009.1"/>
</dbReference>
<keyword evidence="1" id="KW-1133">Transmembrane helix</keyword>
<feature type="transmembrane region" description="Helical" evidence="1">
    <location>
        <begin position="184"/>
        <end position="205"/>
    </location>
</feature>
<keyword evidence="3" id="KW-1185">Reference proteome</keyword>
<feature type="transmembrane region" description="Helical" evidence="1">
    <location>
        <begin position="71"/>
        <end position="97"/>
    </location>
</feature>
<keyword evidence="1" id="KW-0472">Membrane</keyword>
<feature type="transmembrane region" description="Helical" evidence="1">
    <location>
        <begin position="118"/>
        <end position="145"/>
    </location>
</feature>
<accession>A0A1H0ECB2</accession>
<reference evidence="2 3" key="1">
    <citation type="submission" date="2016-10" db="EMBL/GenBank/DDBJ databases">
        <authorList>
            <person name="de Groot N.N."/>
        </authorList>
    </citation>
    <scope>NUCLEOTIDE SEQUENCE [LARGE SCALE GENOMIC DNA]</scope>
    <source>
        <strain evidence="2 3">CGMCC 1.3442</strain>
    </source>
</reference>